<keyword evidence="5 6" id="KW-0472">Membrane</keyword>
<dbReference type="CDD" id="cd11482">
    <property type="entry name" value="SLC-NCS1sbd_NRT1-like"/>
    <property type="match status" value="1"/>
</dbReference>
<dbReference type="OMA" id="CGTDMSA"/>
<feature type="transmembrane region" description="Helical" evidence="6">
    <location>
        <begin position="536"/>
        <end position="556"/>
    </location>
</feature>
<evidence type="ECO:0000313" key="8">
    <source>
        <dbReference type="Proteomes" id="UP000006790"/>
    </source>
</evidence>
<feature type="transmembrane region" description="Helical" evidence="6">
    <location>
        <begin position="378"/>
        <end position="398"/>
    </location>
</feature>
<keyword evidence="3 6" id="KW-0812">Transmembrane</keyword>
<evidence type="ECO:0008006" key="9">
    <source>
        <dbReference type="Google" id="ProtNLM"/>
    </source>
</evidence>
<dbReference type="InterPro" id="IPR012681">
    <property type="entry name" value="NCS1"/>
</dbReference>
<name>G8JQT2_ERECY</name>
<feature type="transmembrane region" description="Helical" evidence="6">
    <location>
        <begin position="419"/>
        <end position="437"/>
    </location>
</feature>
<feature type="transmembrane region" description="Helical" evidence="6">
    <location>
        <begin position="331"/>
        <end position="358"/>
    </location>
</feature>
<dbReference type="Proteomes" id="UP000006790">
    <property type="component" value="Chromosome 3"/>
</dbReference>
<dbReference type="InterPro" id="IPR045225">
    <property type="entry name" value="Uracil/uridine/allantoin_perm"/>
</dbReference>
<feature type="transmembrane region" description="Helical" evidence="6">
    <location>
        <begin position="124"/>
        <end position="143"/>
    </location>
</feature>
<feature type="transmembrane region" description="Helical" evidence="6">
    <location>
        <begin position="495"/>
        <end position="516"/>
    </location>
</feature>
<feature type="transmembrane region" description="Helical" evidence="6">
    <location>
        <begin position="449"/>
        <end position="468"/>
    </location>
</feature>
<organism evidence="7 8">
    <name type="scientific">Eremothecium cymbalariae (strain CBS 270.75 / DBVPG 7215 / KCTC 17166 / NRRL Y-17582)</name>
    <name type="common">Yeast</name>
    <dbReference type="NCBI Taxonomy" id="931890"/>
    <lineage>
        <taxon>Eukaryota</taxon>
        <taxon>Fungi</taxon>
        <taxon>Dikarya</taxon>
        <taxon>Ascomycota</taxon>
        <taxon>Saccharomycotina</taxon>
        <taxon>Saccharomycetes</taxon>
        <taxon>Saccharomycetales</taxon>
        <taxon>Saccharomycetaceae</taxon>
        <taxon>Eremothecium</taxon>
    </lineage>
</organism>
<dbReference type="GO" id="GO:0015205">
    <property type="term" value="F:nucleobase transmembrane transporter activity"/>
    <property type="evidence" value="ECO:0007669"/>
    <property type="project" value="TreeGrafter"/>
</dbReference>
<feature type="transmembrane region" description="Helical" evidence="6">
    <location>
        <begin position="149"/>
        <end position="171"/>
    </location>
</feature>
<dbReference type="InParanoid" id="G8JQT2"/>
<dbReference type="AlphaFoldDB" id="G8JQT2"/>
<dbReference type="Gene3D" id="1.10.4160.10">
    <property type="entry name" value="Hydantoin permease"/>
    <property type="match status" value="1"/>
</dbReference>
<reference evidence="8" key="1">
    <citation type="journal article" date="2012" name="G3 (Bethesda)">
        <title>Pichia sorbitophila, an interspecies yeast hybrid reveals early steps of genome resolution following polyploidization.</title>
        <authorList>
            <person name="Leh Louis V."/>
            <person name="Despons L."/>
            <person name="Friedrich A."/>
            <person name="Martin T."/>
            <person name="Durrens P."/>
            <person name="Casaregola S."/>
            <person name="Neuveglise C."/>
            <person name="Fairhead C."/>
            <person name="Marck C."/>
            <person name="Cruz J.A."/>
            <person name="Straub M.L."/>
            <person name="Kugler V."/>
            <person name="Sacerdot C."/>
            <person name="Uzunov Z."/>
            <person name="Thierry A."/>
            <person name="Weiss S."/>
            <person name="Bleykasten C."/>
            <person name="De Montigny J."/>
            <person name="Jacques N."/>
            <person name="Jung P."/>
            <person name="Lemaire M."/>
            <person name="Mallet S."/>
            <person name="Morel G."/>
            <person name="Richard G.F."/>
            <person name="Sarkar A."/>
            <person name="Savel G."/>
            <person name="Schacherer J."/>
            <person name="Seret M.L."/>
            <person name="Talla E."/>
            <person name="Samson G."/>
            <person name="Jubin C."/>
            <person name="Poulain J."/>
            <person name="Vacherie B."/>
            <person name="Barbe V."/>
            <person name="Pelletier E."/>
            <person name="Sherman D.J."/>
            <person name="Westhof E."/>
            <person name="Weissenbach J."/>
            <person name="Baret P.V."/>
            <person name="Wincker P."/>
            <person name="Gaillardin C."/>
            <person name="Dujon B."/>
            <person name="Souciet J.L."/>
        </authorList>
    </citation>
    <scope>NUCLEOTIDE SEQUENCE [LARGE SCALE GENOMIC DNA]</scope>
    <source>
        <strain evidence="8">CBS 270.75 / DBVPG 7215 / KCTC 17166 / NRRL Y-17582</strain>
    </source>
</reference>
<dbReference type="FunCoup" id="G8JQT2">
    <property type="interactions" value="578"/>
</dbReference>
<sequence>MSLQLAEYFSNPSSRVVKKEQLEKEQLKIDKEISKSADESSTNTLYTGWASKFYYNYLLVDKASSNVSLKESFLYNYDLRPVESERRVWSWFNYFYFWVADSINLGSFQVAANGLQMGLNWWQCWLTVWFGYSFLAVLVTLVSKMGSNYHISFPITIRASFGIFFSLWPIINRVLMAVIWYAAQCFISVGPISIMLKAIFGTDVDTKMPTTINDPNLTSYQFLCFMIFWCISLPFLIVAPQNLRHLFTAKAAMVPFAAFGMLIWVLSKSGGKIELGSLNDFEIHGSEFSWVFIRSIMGCIGNFATLIINVPDITRFSKTRKSSLWVQVVSIPMLFSLTSLIGILTNAAGYKVFAVNYWSPIDVLEKLLEANYSASSRAGAFFIAFIFTIAQLGTNISANSLSAGTDMTALLPKFIDIKRGSVICALLALCICPWKFMSSSSKFRDALSVYAIFLSSIAGVAVADYYVVRRGYLKLIHLYSVNEKSFYMYGNKFGINFRALVAYICGLVPNIPGFIATVADDVHVSEGAIKLYYLNYWVGFSLSFVIYLVMCHFFPVKGSPVKHIFTEKGWYERWAYVENFEGEWYTHIENPELLDDNISLKDEDLHSR</sequence>
<dbReference type="EMBL" id="CP002499">
    <property type="protein sequence ID" value="AET39066.1"/>
    <property type="molecule type" value="Genomic_DNA"/>
</dbReference>
<dbReference type="HOGENOM" id="CLU_021555_2_2_1"/>
<accession>G8JQT2</accession>
<dbReference type="RefSeq" id="XP_003645883.1">
    <property type="nucleotide sequence ID" value="XM_003645835.1"/>
</dbReference>
<dbReference type="Pfam" id="PF02133">
    <property type="entry name" value="Transp_cyt_pur"/>
    <property type="match status" value="1"/>
</dbReference>
<evidence type="ECO:0000256" key="6">
    <source>
        <dbReference type="SAM" id="Phobius"/>
    </source>
</evidence>
<comment type="similarity">
    <text evidence="2">Belongs to the purine-cytosine permease (2.A.39) family.</text>
</comment>
<dbReference type="InterPro" id="IPR001248">
    <property type="entry name" value="Pur-cyt_permease"/>
</dbReference>
<comment type="subcellular location">
    <subcellularLocation>
        <location evidence="1">Membrane</location>
        <topology evidence="1">Multi-pass membrane protein</topology>
    </subcellularLocation>
</comment>
<dbReference type="KEGG" id="erc:Ecym_3603"/>
<dbReference type="PANTHER" id="PTHR30618:SF2">
    <property type="entry name" value="ALLANTOIN PERMEASE-RELATED"/>
    <property type="match status" value="1"/>
</dbReference>
<keyword evidence="8" id="KW-1185">Reference proteome</keyword>
<protein>
    <recommendedName>
        <fullName evidence="9">Uracil permease</fullName>
    </recommendedName>
</protein>
<keyword evidence="4 6" id="KW-1133">Transmembrane helix</keyword>
<dbReference type="eggNOG" id="KOG2466">
    <property type="taxonomic scope" value="Eukaryota"/>
</dbReference>
<dbReference type="GeneID" id="11472340"/>
<feature type="transmembrane region" description="Helical" evidence="6">
    <location>
        <begin position="246"/>
        <end position="267"/>
    </location>
</feature>
<evidence type="ECO:0000256" key="2">
    <source>
        <dbReference type="ARBA" id="ARBA00008974"/>
    </source>
</evidence>
<evidence type="ECO:0000256" key="5">
    <source>
        <dbReference type="ARBA" id="ARBA00023136"/>
    </source>
</evidence>
<evidence type="ECO:0000256" key="4">
    <source>
        <dbReference type="ARBA" id="ARBA00022989"/>
    </source>
</evidence>
<feature type="transmembrane region" description="Helical" evidence="6">
    <location>
        <begin position="178"/>
        <end position="200"/>
    </location>
</feature>
<gene>
    <name evidence="7" type="ordered locus">Ecym_3603</name>
</gene>
<evidence type="ECO:0000313" key="7">
    <source>
        <dbReference type="EMBL" id="AET39066.1"/>
    </source>
</evidence>
<dbReference type="PANTHER" id="PTHR30618">
    <property type="entry name" value="NCS1 FAMILY PURINE/PYRIMIDINE TRANSPORTER"/>
    <property type="match status" value="1"/>
</dbReference>
<feature type="transmembrane region" description="Helical" evidence="6">
    <location>
        <begin position="287"/>
        <end position="310"/>
    </location>
</feature>
<evidence type="ECO:0000256" key="1">
    <source>
        <dbReference type="ARBA" id="ARBA00004141"/>
    </source>
</evidence>
<proteinExistence type="inferred from homology"/>
<dbReference type="NCBIfam" id="TIGR00800">
    <property type="entry name" value="ncs1"/>
    <property type="match status" value="1"/>
</dbReference>
<feature type="transmembrane region" description="Helical" evidence="6">
    <location>
        <begin position="220"/>
        <end position="239"/>
    </location>
</feature>
<evidence type="ECO:0000256" key="3">
    <source>
        <dbReference type="ARBA" id="ARBA00022692"/>
    </source>
</evidence>
<dbReference type="OrthoDB" id="2018619at2759"/>
<dbReference type="FunFam" id="1.10.4160.10:FF:000001">
    <property type="entry name" value="Uracil permease, putative"/>
    <property type="match status" value="1"/>
</dbReference>
<dbReference type="GO" id="GO:0005886">
    <property type="term" value="C:plasma membrane"/>
    <property type="evidence" value="ECO:0007669"/>
    <property type="project" value="TreeGrafter"/>
</dbReference>